<evidence type="ECO:0000313" key="2">
    <source>
        <dbReference type="Proteomes" id="UP001190700"/>
    </source>
</evidence>
<reference evidence="1 2" key="1">
    <citation type="journal article" date="2015" name="Genome Biol. Evol.">
        <title>Comparative Genomics of a Bacterivorous Green Alga Reveals Evolutionary Causalities and Consequences of Phago-Mixotrophic Mode of Nutrition.</title>
        <authorList>
            <person name="Burns J.A."/>
            <person name="Paasch A."/>
            <person name="Narechania A."/>
            <person name="Kim E."/>
        </authorList>
    </citation>
    <scope>NUCLEOTIDE SEQUENCE [LARGE SCALE GENOMIC DNA]</scope>
    <source>
        <strain evidence="1 2">PLY_AMNH</strain>
    </source>
</reference>
<dbReference type="AlphaFoldDB" id="A0AAE0C311"/>
<sequence>MQAATAEVRSYTEAADGCVSSATAAADVTSTCRDGGGHFYCRGAAALAAKVSVHQNQAAQHCAGEGEACVVYDDGNEETLNLAEETFRLLENGEVRGSAVFFVDTGSRSWGSAAISAAGIEQEQLRSERAALCAALCTGEVHVAAGKGSCGSTIHSFFV</sequence>
<accession>A0AAE0C311</accession>
<organism evidence="1 2">
    <name type="scientific">Cymbomonas tetramitiformis</name>
    <dbReference type="NCBI Taxonomy" id="36881"/>
    <lineage>
        <taxon>Eukaryota</taxon>
        <taxon>Viridiplantae</taxon>
        <taxon>Chlorophyta</taxon>
        <taxon>Pyramimonadophyceae</taxon>
        <taxon>Pyramimonadales</taxon>
        <taxon>Pyramimonadaceae</taxon>
        <taxon>Cymbomonas</taxon>
    </lineage>
</organism>
<name>A0AAE0C311_9CHLO</name>
<keyword evidence="2" id="KW-1185">Reference proteome</keyword>
<protein>
    <submittedName>
        <fullName evidence="1">Uncharacterized protein</fullName>
    </submittedName>
</protein>
<comment type="caution">
    <text evidence="1">The sequence shown here is derived from an EMBL/GenBank/DDBJ whole genome shotgun (WGS) entry which is preliminary data.</text>
</comment>
<proteinExistence type="predicted"/>
<dbReference type="EMBL" id="LGRX02028929">
    <property type="protein sequence ID" value="KAK3247481.1"/>
    <property type="molecule type" value="Genomic_DNA"/>
</dbReference>
<evidence type="ECO:0000313" key="1">
    <source>
        <dbReference type="EMBL" id="KAK3247481.1"/>
    </source>
</evidence>
<dbReference type="Proteomes" id="UP001190700">
    <property type="component" value="Unassembled WGS sequence"/>
</dbReference>
<gene>
    <name evidence="1" type="ORF">CYMTET_43023</name>
</gene>